<name>A0A9J6DG26_RHIMP</name>
<feature type="transmembrane region" description="Helical" evidence="2">
    <location>
        <begin position="20"/>
        <end position="46"/>
    </location>
</feature>
<dbReference type="AlphaFoldDB" id="A0A9J6DG26"/>
<dbReference type="EMBL" id="JABSTU010000009">
    <property type="protein sequence ID" value="KAH8020886.1"/>
    <property type="molecule type" value="Genomic_DNA"/>
</dbReference>
<gene>
    <name evidence="3" type="ORF">HPB51_007998</name>
</gene>
<reference evidence="3" key="2">
    <citation type="submission" date="2021-09" db="EMBL/GenBank/DDBJ databases">
        <authorList>
            <person name="Jia N."/>
            <person name="Wang J."/>
            <person name="Shi W."/>
            <person name="Du L."/>
            <person name="Sun Y."/>
            <person name="Zhan W."/>
            <person name="Jiang J."/>
            <person name="Wang Q."/>
            <person name="Zhang B."/>
            <person name="Ji P."/>
            <person name="Sakyi L.B."/>
            <person name="Cui X."/>
            <person name="Yuan T."/>
            <person name="Jiang B."/>
            <person name="Yang W."/>
            <person name="Lam T.T.-Y."/>
            <person name="Chang Q."/>
            <person name="Ding S."/>
            <person name="Wang X."/>
            <person name="Zhu J."/>
            <person name="Ruan X."/>
            <person name="Zhao L."/>
            <person name="Wei J."/>
            <person name="Que T."/>
            <person name="Du C."/>
            <person name="Cheng J."/>
            <person name="Dai P."/>
            <person name="Han X."/>
            <person name="Huang E."/>
            <person name="Gao Y."/>
            <person name="Liu J."/>
            <person name="Shao H."/>
            <person name="Ye R."/>
            <person name="Li L."/>
            <person name="Wei W."/>
            <person name="Wang X."/>
            <person name="Wang C."/>
            <person name="Huo Q."/>
            <person name="Li W."/>
            <person name="Guo W."/>
            <person name="Chen H."/>
            <person name="Chen S."/>
            <person name="Zhou L."/>
            <person name="Zhou L."/>
            <person name="Ni X."/>
            <person name="Tian J."/>
            <person name="Zhou Y."/>
            <person name="Sheng Y."/>
            <person name="Liu T."/>
            <person name="Pan Y."/>
            <person name="Xia L."/>
            <person name="Li J."/>
            <person name="Zhao F."/>
            <person name="Cao W."/>
        </authorList>
    </citation>
    <scope>NUCLEOTIDE SEQUENCE</scope>
    <source>
        <strain evidence="3">Rmic-2018</strain>
        <tissue evidence="3">Larvae</tissue>
    </source>
</reference>
<evidence type="ECO:0000313" key="3">
    <source>
        <dbReference type="EMBL" id="KAH8020886.1"/>
    </source>
</evidence>
<comment type="caution">
    <text evidence="3">The sequence shown here is derived from an EMBL/GenBank/DDBJ whole genome shotgun (WGS) entry which is preliminary data.</text>
</comment>
<organism evidence="3 4">
    <name type="scientific">Rhipicephalus microplus</name>
    <name type="common">Cattle tick</name>
    <name type="synonym">Boophilus microplus</name>
    <dbReference type="NCBI Taxonomy" id="6941"/>
    <lineage>
        <taxon>Eukaryota</taxon>
        <taxon>Metazoa</taxon>
        <taxon>Ecdysozoa</taxon>
        <taxon>Arthropoda</taxon>
        <taxon>Chelicerata</taxon>
        <taxon>Arachnida</taxon>
        <taxon>Acari</taxon>
        <taxon>Parasitiformes</taxon>
        <taxon>Ixodida</taxon>
        <taxon>Ixodoidea</taxon>
        <taxon>Ixodidae</taxon>
        <taxon>Rhipicephalinae</taxon>
        <taxon>Rhipicephalus</taxon>
        <taxon>Boophilus</taxon>
    </lineage>
</organism>
<dbReference type="Proteomes" id="UP000821866">
    <property type="component" value="Chromosome 7"/>
</dbReference>
<keyword evidence="4" id="KW-1185">Reference proteome</keyword>
<feature type="compositionally biased region" description="Basic and acidic residues" evidence="1">
    <location>
        <begin position="416"/>
        <end position="432"/>
    </location>
</feature>
<feature type="region of interest" description="Disordered" evidence="1">
    <location>
        <begin position="65"/>
        <end position="90"/>
    </location>
</feature>
<keyword evidence="2" id="KW-1133">Transmembrane helix</keyword>
<feature type="region of interest" description="Disordered" evidence="1">
    <location>
        <begin position="414"/>
        <end position="441"/>
    </location>
</feature>
<feature type="region of interest" description="Disordered" evidence="1">
    <location>
        <begin position="281"/>
        <end position="354"/>
    </location>
</feature>
<evidence type="ECO:0000313" key="4">
    <source>
        <dbReference type="Proteomes" id="UP000821866"/>
    </source>
</evidence>
<evidence type="ECO:0000256" key="1">
    <source>
        <dbReference type="SAM" id="MobiDB-lite"/>
    </source>
</evidence>
<accession>A0A9J6DG26</accession>
<evidence type="ECO:0000256" key="2">
    <source>
        <dbReference type="SAM" id="Phobius"/>
    </source>
</evidence>
<evidence type="ECO:0008006" key="5">
    <source>
        <dbReference type="Google" id="ProtNLM"/>
    </source>
</evidence>
<protein>
    <recommendedName>
        <fullName evidence="5">Transmembrane protein</fullName>
    </recommendedName>
</protein>
<sequence>MDSTSLIFSGGRPGKASSVASFFALTLALGTLVVAAFVLFTAFSGWNNLALSMKLRALDPLVEKVPSSNTTRRSRKKPSASPSNLRPRSSSFLYVGNTTPAIKGGVSSVNGAVHTEKVLPSQRTANGTPIFLTRLISVSQSTAISHLSTPRAYGLLRKNMASTSLRVPKRKEPTLPMFTEVFETEEIVWTHDVTKVVNDSPPSLSGGHVTVDPYATYGSVKTPEGIRAAPELSDGSEWLVEELTAHSEDSGINGSAFFLDLNDSSPGHHNYSKRVQRPIFLPEGPPREHKLFASSTSNSELPEASSSPLVLTTALTKTPSSSGTPARQTSLLKKSTTRPTTNGMQQPTLQKSHNGMVVQIRESRPTMSFHKPHRHDDVNVTDLPTATEFLYATKNRADRHRDTAIDDMWTPALTSRQDHEGHVPRLSERSPPADDASVPGSPVPLTMLGNSGKGHPTSSTFSLVSATSLRVPDCVTPLVQPSPATIGETEPFVEDVATVTSGGLVTRSRKHDPVVLRTSQGSTGNDRCLVTDPMDESWVRIRVGPCRFGMRNRVNQPTMYDDMARQFLDRPLFSNEGIGVLAMFMSEAVNAKTPVVVIGGVSTQTTPVYTPAVPPIEPEVAEQSAGIRSLPSKLLKLTLAVLTRLLQRVFTIRPGVNTPESRNEEGDLWFYNLAHITALRLSFDIFLFCFVSRFQQNCLVLLMRLLLTILPQSQ</sequence>
<reference evidence="3" key="1">
    <citation type="journal article" date="2020" name="Cell">
        <title>Large-Scale Comparative Analyses of Tick Genomes Elucidate Their Genetic Diversity and Vector Capacities.</title>
        <authorList>
            <consortium name="Tick Genome and Microbiome Consortium (TIGMIC)"/>
            <person name="Jia N."/>
            <person name="Wang J."/>
            <person name="Shi W."/>
            <person name="Du L."/>
            <person name="Sun Y."/>
            <person name="Zhan W."/>
            <person name="Jiang J.F."/>
            <person name="Wang Q."/>
            <person name="Zhang B."/>
            <person name="Ji P."/>
            <person name="Bell-Sakyi L."/>
            <person name="Cui X.M."/>
            <person name="Yuan T.T."/>
            <person name="Jiang B.G."/>
            <person name="Yang W.F."/>
            <person name="Lam T.T."/>
            <person name="Chang Q.C."/>
            <person name="Ding S.J."/>
            <person name="Wang X.J."/>
            <person name="Zhu J.G."/>
            <person name="Ruan X.D."/>
            <person name="Zhao L."/>
            <person name="Wei J.T."/>
            <person name="Ye R.Z."/>
            <person name="Que T.C."/>
            <person name="Du C.H."/>
            <person name="Zhou Y.H."/>
            <person name="Cheng J.X."/>
            <person name="Dai P.F."/>
            <person name="Guo W.B."/>
            <person name="Han X.H."/>
            <person name="Huang E.J."/>
            <person name="Li L.F."/>
            <person name="Wei W."/>
            <person name="Gao Y.C."/>
            <person name="Liu J.Z."/>
            <person name="Shao H.Z."/>
            <person name="Wang X."/>
            <person name="Wang C.C."/>
            <person name="Yang T.C."/>
            <person name="Huo Q.B."/>
            <person name="Li W."/>
            <person name="Chen H.Y."/>
            <person name="Chen S.E."/>
            <person name="Zhou L.G."/>
            <person name="Ni X.B."/>
            <person name="Tian J.H."/>
            <person name="Sheng Y."/>
            <person name="Liu T."/>
            <person name="Pan Y.S."/>
            <person name="Xia L.Y."/>
            <person name="Li J."/>
            <person name="Zhao F."/>
            <person name="Cao W.C."/>
        </authorList>
    </citation>
    <scope>NUCLEOTIDE SEQUENCE</scope>
    <source>
        <strain evidence="3">Rmic-2018</strain>
    </source>
</reference>
<proteinExistence type="predicted"/>
<keyword evidence="2" id="KW-0812">Transmembrane</keyword>
<feature type="compositionally biased region" description="Polar residues" evidence="1">
    <location>
        <begin position="293"/>
        <end position="353"/>
    </location>
</feature>
<keyword evidence="2" id="KW-0472">Membrane</keyword>